<organism evidence="1 2">
    <name type="scientific">Racocetra fulgida</name>
    <dbReference type="NCBI Taxonomy" id="60492"/>
    <lineage>
        <taxon>Eukaryota</taxon>
        <taxon>Fungi</taxon>
        <taxon>Fungi incertae sedis</taxon>
        <taxon>Mucoromycota</taxon>
        <taxon>Glomeromycotina</taxon>
        <taxon>Glomeromycetes</taxon>
        <taxon>Diversisporales</taxon>
        <taxon>Gigasporaceae</taxon>
        <taxon>Racocetra</taxon>
    </lineage>
</organism>
<proteinExistence type="predicted"/>
<gene>
    <name evidence="1" type="ORF">RFULGI_LOCUS12672</name>
</gene>
<keyword evidence="2" id="KW-1185">Reference proteome</keyword>
<sequence>MDELLQERLAKIKKIRGSDKFDSAFELLKEIVQELFNNYDKVLKNKNEKI</sequence>
<reference evidence="1" key="1">
    <citation type="submission" date="2021-06" db="EMBL/GenBank/DDBJ databases">
        <authorList>
            <person name="Kallberg Y."/>
            <person name="Tangrot J."/>
            <person name="Rosling A."/>
        </authorList>
    </citation>
    <scope>NUCLEOTIDE SEQUENCE</scope>
    <source>
        <strain evidence="1">IN212</strain>
    </source>
</reference>
<dbReference type="Proteomes" id="UP000789396">
    <property type="component" value="Unassembled WGS sequence"/>
</dbReference>
<dbReference type="AlphaFoldDB" id="A0A9N9NHK5"/>
<accession>A0A9N9NHK5</accession>
<evidence type="ECO:0000313" key="1">
    <source>
        <dbReference type="EMBL" id="CAG8738508.1"/>
    </source>
</evidence>
<feature type="non-terminal residue" evidence="1">
    <location>
        <position position="50"/>
    </location>
</feature>
<protein>
    <submittedName>
        <fullName evidence="1">11303_t:CDS:1</fullName>
    </submittedName>
</protein>
<comment type="caution">
    <text evidence="1">The sequence shown here is derived from an EMBL/GenBank/DDBJ whole genome shotgun (WGS) entry which is preliminary data.</text>
</comment>
<dbReference type="OrthoDB" id="2471327at2759"/>
<dbReference type="EMBL" id="CAJVPZ010031133">
    <property type="protein sequence ID" value="CAG8738508.1"/>
    <property type="molecule type" value="Genomic_DNA"/>
</dbReference>
<evidence type="ECO:0000313" key="2">
    <source>
        <dbReference type="Proteomes" id="UP000789396"/>
    </source>
</evidence>
<name>A0A9N9NHK5_9GLOM</name>